<dbReference type="Proteomes" id="UP001501166">
    <property type="component" value="Unassembled WGS sequence"/>
</dbReference>
<comment type="similarity">
    <text evidence="2">Belongs to the glycosyl hydrolase 29 family.</text>
</comment>
<evidence type="ECO:0000256" key="2">
    <source>
        <dbReference type="ARBA" id="ARBA00007951"/>
    </source>
</evidence>
<evidence type="ECO:0000256" key="6">
    <source>
        <dbReference type="ARBA" id="ARBA00023295"/>
    </source>
</evidence>
<dbReference type="RefSeq" id="WP_343755641.1">
    <property type="nucleotide sequence ID" value="NZ_BAAACW010000108.1"/>
</dbReference>
<dbReference type="InterPro" id="IPR013780">
    <property type="entry name" value="Glyco_hydro_b"/>
</dbReference>
<dbReference type="PRINTS" id="PR00741">
    <property type="entry name" value="GLHYDRLASE29"/>
</dbReference>
<dbReference type="SMART" id="SM00812">
    <property type="entry name" value="Alpha_L_fucos"/>
    <property type="match status" value="1"/>
</dbReference>
<dbReference type="InterPro" id="IPR057739">
    <property type="entry name" value="Glyco_hydro_29_N"/>
</dbReference>
<evidence type="ECO:0000256" key="1">
    <source>
        <dbReference type="ARBA" id="ARBA00004071"/>
    </source>
</evidence>
<dbReference type="SUPFAM" id="SSF51445">
    <property type="entry name" value="(Trans)glycosidases"/>
    <property type="match status" value="1"/>
</dbReference>
<dbReference type="Gene3D" id="3.20.20.80">
    <property type="entry name" value="Glycosidases"/>
    <property type="match status" value="1"/>
</dbReference>
<keyword evidence="9" id="KW-1185">Reference proteome</keyword>
<dbReference type="Pfam" id="PF01120">
    <property type="entry name" value="Alpha_L_fucos"/>
    <property type="match status" value="1"/>
</dbReference>
<dbReference type="InterPro" id="IPR016286">
    <property type="entry name" value="FUC_metazoa-typ"/>
</dbReference>
<evidence type="ECO:0000313" key="9">
    <source>
        <dbReference type="Proteomes" id="UP001501166"/>
    </source>
</evidence>
<evidence type="ECO:0000256" key="5">
    <source>
        <dbReference type="ARBA" id="ARBA00022801"/>
    </source>
</evidence>
<dbReference type="Gene3D" id="2.60.40.1180">
    <property type="entry name" value="Golgi alpha-mannosidase II"/>
    <property type="match status" value="1"/>
</dbReference>
<evidence type="ECO:0000313" key="8">
    <source>
        <dbReference type="EMBL" id="GAA0365260.1"/>
    </source>
</evidence>
<proteinExistence type="inferred from homology"/>
<evidence type="ECO:0000256" key="4">
    <source>
        <dbReference type="ARBA" id="ARBA00022729"/>
    </source>
</evidence>
<dbReference type="PANTHER" id="PTHR10030:SF37">
    <property type="entry name" value="ALPHA-L-FUCOSIDASE-RELATED"/>
    <property type="match status" value="1"/>
</dbReference>
<dbReference type="InterPro" id="IPR000933">
    <property type="entry name" value="Glyco_hydro_29"/>
</dbReference>
<evidence type="ECO:0000256" key="3">
    <source>
        <dbReference type="ARBA" id="ARBA00012662"/>
    </source>
</evidence>
<feature type="domain" description="Glycoside hydrolase family 29 N-terminal" evidence="7">
    <location>
        <begin position="10"/>
        <end position="319"/>
    </location>
</feature>
<keyword evidence="4" id="KW-0732">Signal</keyword>
<dbReference type="InterPro" id="IPR017853">
    <property type="entry name" value="GH"/>
</dbReference>
<organism evidence="8 9">
    <name type="scientific">Alkalibacterium iburiense</name>
    <dbReference type="NCBI Taxonomy" id="290589"/>
    <lineage>
        <taxon>Bacteria</taxon>
        <taxon>Bacillati</taxon>
        <taxon>Bacillota</taxon>
        <taxon>Bacilli</taxon>
        <taxon>Lactobacillales</taxon>
        <taxon>Carnobacteriaceae</taxon>
        <taxon>Alkalibacterium</taxon>
    </lineage>
</organism>
<comment type="function">
    <text evidence="1">Alpha-L-fucosidase is responsible for hydrolyzing the alpha-1,6-linked fucose joined to the reducing-end N-acetylglucosamine of the carbohydrate moieties of glycoproteins.</text>
</comment>
<dbReference type="PANTHER" id="PTHR10030">
    <property type="entry name" value="ALPHA-L-FUCOSIDASE"/>
    <property type="match status" value="1"/>
</dbReference>
<dbReference type="EMBL" id="BAAACW010000108">
    <property type="protein sequence ID" value="GAA0365260.1"/>
    <property type="molecule type" value="Genomic_DNA"/>
</dbReference>
<evidence type="ECO:0000259" key="7">
    <source>
        <dbReference type="Pfam" id="PF01120"/>
    </source>
</evidence>
<gene>
    <name evidence="8" type="ORF">GCM10008932_16840</name>
</gene>
<keyword evidence="6" id="KW-0326">Glycosidase</keyword>
<reference evidence="9" key="1">
    <citation type="journal article" date="2019" name="Int. J. Syst. Evol. Microbiol.">
        <title>The Global Catalogue of Microorganisms (GCM) 10K type strain sequencing project: providing services to taxonomists for standard genome sequencing and annotation.</title>
        <authorList>
            <consortium name="The Broad Institute Genomics Platform"/>
            <consortium name="The Broad Institute Genome Sequencing Center for Infectious Disease"/>
            <person name="Wu L."/>
            <person name="Ma J."/>
        </authorList>
    </citation>
    <scope>NUCLEOTIDE SEQUENCE [LARGE SCALE GENOMIC DNA]</scope>
    <source>
        <strain evidence="9">JCM 12662</strain>
    </source>
</reference>
<comment type="caution">
    <text evidence="8">The sequence shown here is derived from an EMBL/GenBank/DDBJ whole genome shotgun (WGS) entry which is preliminary data.</text>
</comment>
<dbReference type="EC" id="3.2.1.51" evidence="3"/>
<keyword evidence="5" id="KW-0378">Hydrolase</keyword>
<name>A0ABP3HDS1_9LACT</name>
<accession>A0ABP3HDS1</accession>
<sequence length="545" mass="62486">MVLQGINGEIKNNSSDQLQSWLDLHYGLFIHLGLYSQLGGMWKGEPVKVGYSEQIQMWADIPQEEYAAVSKDFTLENFDAKAIVSLAKEAGMKYLVVTSKHHDGYCLFDTKTTDYNVVKTSPFGKDVLRLLADECQKQGLKFGLYYSLVDWNEGHAFDHNNNNKIPKSMESLIEEQLTELMTGYGVIAEVWFDMGHPTVEQSEKFSHIVRKYQPKAGINGRIWNNKGDFRTLNDNQVPYDKLDGPWQTPASIYRETWGYREWQEREDFEHKVLNLLQTLISVRARGGNYLLNIGPKGDGSVVPFEADVLKQMGHWLKRHRDAVIGTHPTRFAKPGWGEMTAKNNHLYLHIFEQPEDKKVKLKGLVTEVEEITEDGYDKELEWDKEDTELVVYLPDKLSDPLVTIIKVTMKGELQLVPEQTVVSETDSWVLTTDKLEKGFNFVDEGNYTSLEKSNIRLSGYFKNNEAGNYVMKMTGQSNETIDYLVSIGHSDLVVTGKDLNLKEIGPFSLDKDQQVVPVHIRLYEPQNKYQDLELECHQLTIQKNK</sequence>
<protein>
    <recommendedName>
        <fullName evidence="3">alpha-L-fucosidase</fullName>
        <ecNumber evidence="3">3.2.1.51</ecNumber>
    </recommendedName>
</protein>